<gene>
    <name evidence="12" type="ORF">SNE40_014973</name>
</gene>
<feature type="compositionally biased region" description="Basic and acidic residues" evidence="10">
    <location>
        <begin position="163"/>
        <end position="180"/>
    </location>
</feature>
<keyword evidence="5" id="KW-0819">tRNA processing</keyword>
<sequence>MTTKVLATISNRSLRNGLWQFNSLIMSKPNTQCIVNSCMNNLTSHRCYNIPAHCKYSNTFEKLQEYMRGEDLLDKTEKDVVENETVEENPSDILANLNPEQEKTLKILKLEYQMMSEENPQNIPEEMTDSMWVELLKINSIIARSKLYRYYKSIENSKRKKKEEKEMKKESIEETSHQVEREHSFAKNTIFLRILDKTMNKSFSDRLTKSMQFGPHLVFDLGFEKQMKPREIKNTVKQLNMCHGENRWTKDPFHFVFTDTDPKGIFLNSFHTGNHGSGLGNCYTVTDKSYLDLFPKKDLVYLSPHAQRTLKYFNPNSVYIIGALVDKSVQQKVTLGKAKEQGISIVKFPLDLHLSWGIGNKCLTLDQTFKILLRLRETNDWKESLQFVPKRKLAEAEHPRNVGEYPKQRQQNNYKKRQYY</sequence>
<evidence type="ECO:0000256" key="10">
    <source>
        <dbReference type="SAM" id="MobiDB-lite"/>
    </source>
</evidence>
<evidence type="ECO:0000256" key="1">
    <source>
        <dbReference type="ARBA" id="ARBA00004173"/>
    </source>
</evidence>
<feature type="region of interest" description="Disordered" evidence="10">
    <location>
        <begin position="398"/>
        <end position="420"/>
    </location>
</feature>
<evidence type="ECO:0000256" key="4">
    <source>
        <dbReference type="ARBA" id="ARBA00022691"/>
    </source>
</evidence>
<dbReference type="Gene3D" id="3.40.1280.30">
    <property type="match status" value="1"/>
</dbReference>
<keyword evidence="4" id="KW-0949">S-adenosyl-L-methionine</keyword>
<evidence type="ECO:0000256" key="8">
    <source>
        <dbReference type="ARBA" id="ARBA00023128"/>
    </source>
</evidence>
<dbReference type="GO" id="GO:0005739">
    <property type="term" value="C:mitochondrion"/>
    <property type="evidence" value="ECO:0007669"/>
    <property type="project" value="UniProtKB-SubCell"/>
</dbReference>
<dbReference type="InterPro" id="IPR038459">
    <property type="entry name" value="MT_TRM10-typ_sf"/>
</dbReference>
<dbReference type="Proteomes" id="UP001347796">
    <property type="component" value="Unassembled WGS sequence"/>
</dbReference>
<dbReference type="EMBL" id="JAZGQO010000010">
    <property type="protein sequence ID" value="KAK6176731.1"/>
    <property type="molecule type" value="Genomic_DNA"/>
</dbReference>
<dbReference type="GO" id="GO:0005654">
    <property type="term" value="C:nucleoplasm"/>
    <property type="evidence" value="ECO:0007669"/>
    <property type="project" value="TreeGrafter"/>
</dbReference>
<dbReference type="GO" id="GO:0070131">
    <property type="term" value="P:positive regulation of mitochondrial translation"/>
    <property type="evidence" value="ECO:0007669"/>
    <property type="project" value="TreeGrafter"/>
</dbReference>
<evidence type="ECO:0000256" key="6">
    <source>
        <dbReference type="ARBA" id="ARBA00022946"/>
    </source>
</evidence>
<reference evidence="12 13" key="1">
    <citation type="submission" date="2024-01" db="EMBL/GenBank/DDBJ databases">
        <title>The genome of the rayed Mediterranean limpet Patella caerulea (Linnaeus, 1758).</title>
        <authorList>
            <person name="Anh-Thu Weber A."/>
            <person name="Halstead-Nussloch G."/>
        </authorList>
    </citation>
    <scope>NUCLEOTIDE SEQUENCE [LARGE SCALE GENOMIC DNA]</scope>
    <source>
        <strain evidence="12">AATW-2023a</strain>
        <tissue evidence="12">Whole specimen</tissue>
    </source>
</reference>
<keyword evidence="7" id="KW-0175">Coiled coil</keyword>
<dbReference type="GO" id="GO:0008168">
    <property type="term" value="F:methyltransferase activity"/>
    <property type="evidence" value="ECO:0007669"/>
    <property type="project" value="UniProtKB-KW"/>
</dbReference>
<comment type="subcellular location">
    <subcellularLocation>
        <location evidence="1">Mitochondrion</location>
    </subcellularLocation>
</comment>
<dbReference type="PROSITE" id="PS51675">
    <property type="entry name" value="SAM_MT_TRM10"/>
    <property type="match status" value="1"/>
</dbReference>
<dbReference type="PANTHER" id="PTHR13563">
    <property type="entry name" value="TRNA (GUANINE-9-) METHYLTRANSFERASE"/>
    <property type="match status" value="1"/>
</dbReference>
<evidence type="ECO:0000256" key="3">
    <source>
        <dbReference type="ARBA" id="ARBA00022679"/>
    </source>
</evidence>
<keyword evidence="2" id="KW-0489">Methyltransferase</keyword>
<dbReference type="InterPro" id="IPR007356">
    <property type="entry name" value="tRNA_m1G_MeTrfase_euk"/>
</dbReference>
<evidence type="ECO:0000256" key="2">
    <source>
        <dbReference type="ARBA" id="ARBA00022603"/>
    </source>
</evidence>
<keyword evidence="6" id="KW-0809">Transit peptide</keyword>
<dbReference type="InterPro" id="IPR025812">
    <property type="entry name" value="Trm10_C_MTase_dom"/>
</dbReference>
<dbReference type="AlphaFoldDB" id="A0AAN8JEP8"/>
<keyword evidence="13" id="KW-1185">Reference proteome</keyword>
<name>A0AAN8JEP8_PATCE</name>
<dbReference type="GO" id="GO:0032259">
    <property type="term" value="P:methylation"/>
    <property type="evidence" value="ECO:0007669"/>
    <property type="project" value="UniProtKB-KW"/>
</dbReference>
<protein>
    <recommendedName>
        <fullName evidence="9">RNA (guanine-9-)-methyltransferase domain-containing protein 1</fullName>
    </recommendedName>
</protein>
<dbReference type="InterPro" id="IPR028564">
    <property type="entry name" value="MT_TRM10-typ"/>
</dbReference>
<accession>A0AAN8JEP8</accession>
<evidence type="ECO:0000256" key="9">
    <source>
        <dbReference type="ARBA" id="ARBA00029803"/>
    </source>
</evidence>
<evidence type="ECO:0000256" key="5">
    <source>
        <dbReference type="ARBA" id="ARBA00022694"/>
    </source>
</evidence>
<evidence type="ECO:0000256" key="7">
    <source>
        <dbReference type="ARBA" id="ARBA00023054"/>
    </source>
</evidence>
<evidence type="ECO:0000313" key="13">
    <source>
        <dbReference type="Proteomes" id="UP001347796"/>
    </source>
</evidence>
<proteinExistence type="predicted"/>
<dbReference type="CDD" id="cd18102">
    <property type="entry name" value="Trm10_MRRP1"/>
    <property type="match status" value="1"/>
</dbReference>
<organism evidence="12 13">
    <name type="scientific">Patella caerulea</name>
    <name type="common">Rayed Mediterranean limpet</name>
    <dbReference type="NCBI Taxonomy" id="87958"/>
    <lineage>
        <taxon>Eukaryota</taxon>
        <taxon>Metazoa</taxon>
        <taxon>Spiralia</taxon>
        <taxon>Lophotrochozoa</taxon>
        <taxon>Mollusca</taxon>
        <taxon>Gastropoda</taxon>
        <taxon>Patellogastropoda</taxon>
        <taxon>Patelloidea</taxon>
        <taxon>Patellidae</taxon>
        <taxon>Patella</taxon>
    </lineage>
</organism>
<evidence type="ECO:0000259" key="11">
    <source>
        <dbReference type="PROSITE" id="PS51675"/>
    </source>
</evidence>
<dbReference type="GO" id="GO:0000049">
    <property type="term" value="F:tRNA binding"/>
    <property type="evidence" value="ECO:0007669"/>
    <property type="project" value="TreeGrafter"/>
</dbReference>
<comment type="caution">
    <text evidence="12">The sequence shown here is derived from an EMBL/GenBank/DDBJ whole genome shotgun (WGS) entry which is preliminary data.</text>
</comment>
<evidence type="ECO:0000313" key="12">
    <source>
        <dbReference type="EMBL" id="KAK6176731.1"/>
    </source>
</evidence>
<dbReference type="PANTHER" id="PTHR13563:SF5">
    <property type="entry name" value="TRNA METHYLTRANSFERASE 10 HOMOLOG C"/>
    <property type="match status" value="1"/>
</dbReference>
<feature type="domain" description="SAM-dependent MTase TRM10-type" evidence="11">
    <location>
        <begin position="203"/>
        <end position="395"/>
    </location>
</feature>
<dbReference type="GO" id="GO:0097745">
    <property type="term" value="P:mitochondrial tRNA 5'-end processing"/>
    <property type="evidence" value="ECO:0007669"/>
    <property type="project" value="TreeGrafter"/>
</dbReference>
<feature type="region of interest" description="Disordered" evidence="10">
    <location>
        <begin position="159"/>
        <end position="180"/>
    </location>
</feature>
<keyword evidence="3" id="KW-0808">Transferase</keyword>
<keyword evidence="8" id="KW-0496">Mitochondrion</keyword>